<evidence type="ECO:0000259" key="3">
    <source>
        <dbReference type="Pfam" id="PF26571"/>
    </source>
</evidence>
<gene>
    <name evidence="4" type="ORF">ACFQ5G_51935</name>
</gene>
<evidence type="ECO:0000313" key="5">
    <source>
        <dbReference type="Proteomes" id="UP001597183"/>
    </source>
</evidence>
<keyword evidence="5" id="KW-1185">Reference proteome</keyword>
<feature type="domain" description="ARB-07466-like C-terminal" evidence="3">
    <location>
        <begin position="207"/>
        <end position="301"/>
    </location>
</feature>
<evidence type="ECO:0000256" key="2">
    <source>
        <dbReference type="SAM" id="SignalP"/>
    </source>
</evidence>
<feature type="chain" id="PRO_5045811633" description="ARB-07466-like C-terminal domain-containing protein" evidence="2">
    <location>
        <begin position="21"/>
        <end position="321"/>
    </location>
</feature>
<dbReference type="Proteomes" id="UP001597183">
    <property type="component" value="Unassembled WGS sequence"/>
</dbReference>
<dbReference type="EMBL" id="JBHTMK010000075">
    <property type="protein sequence ID" value="MFD1373894.1"/>
    <property type="molecule type" value="Genomic_DNA"/>
</dbReference>
<feature type="signal peptide" evidence="2">
    <location>
        <begin position="1"/>
        <end position="20"/>
    </location>
</feature>
<name>A0ABW4AT39_9ACTN</name>
<protein>
    <recommendedName>
        <fullName evidence="3">ARB-07466-like C-terminal domain-containing protein</fullName>
    </recommendedName>
</protein>
<evidence type="ECO:0000256" key="1">
    <source>
        <dbReference type="SAM" id="MobiDB-lite"/>
    </source>
</evidence>
<feature type="region of interest" description="Disordered" evidence="1">
    <location>
        <begin position="162"/>
        <end position="200"/>
    </location>
</feature>
<reference evidence="5" key="1">
    <citation type="journal article" date="2019" name="Int. J. Syst. Evol. Microbiol.">
        <title>The Global Catalogue of Microorganisms (GCM) 10K type strain sequencing project: providing services to taxonomists for standard genome sequencing and annotation.</title>
        <authorList>
            <consortium name="The Broad Institute Genomics Platform"/>
            <consortium name="The Broad Institute Genome Sequencing Center for Infectious Disease"/>
            <person name="Wu L."/>
            <person name="Ma J."/>
        </authorList>
    </citation>
    <scope>NUCLEOTIDE SEQUENCE [LARGE SCALE GENOMIC DNA]</scope>
    <source>
        <strain evidence="5">CCM 7526</strain>
    </source>
</reference>
<dbReference type="InterPro" id="IPR058593">
    <property type="entry name" value="ARB_07466-like_C"/>
</dbReference>
<sequence>MVRKLVIVVVAALAAIPTIAVTALTGRYSTCGPTTPEQGGQWSAEQVTNARIIVRVGRDRQIPARGWVIAVATALQESGLRNLPGGDRDSIGLFQQRPSQGWGTPAQLTDPAHQADRFYTRLITVADWQRMPLTDAAQAVQRSAYPDAYAKWEGDATSLVQQQTTPDGDAGLGCPVAPGTAQPAPRNADGSWPEESCSIRPDPTTNTGCVTPRLLHLVQQATAVGFPEPDCYRVDDHGEHPKGRACDWMMTSGGEASGTRKALGDAMAAWAVTNADRLAIRYVIWFRRIWTPSEGWHTYNNPWGGDDPSGWHTNHVHISVQ</sequence>
<dbReference type="RefSeq" id="WP_317795357.1">
    <property type="nucleotide sequence ID" value="NZ_AP028461.1"/>
</dbReference>
<dbReference type="Pfam" id="PF26571">
    <property type="entry name" value="VldE"/>
    <property type="match status" value="1"/>
</dbReference>
<accession>A0ABW4AT39</accession>
<evidence type="ECO:0000313" key="4">
    <source>
        <dbReference type="EMBL" id="MFD1373894.1"/>
    </source>
</evidence>
<proteinExistence type="predicted"/>
<organism evidence="4 5">
    <name type="scientific">Actinoplanes sichuanensis</name>
    <dbReference type="NCBI Taxonomy" id="512349"/>
    <lineage>
        <taxon>Bacteria</taxon>
        <taxon>Bacillati</taxon>
        <taxon>Actinomycetota</taxon>
        <taxon>Actinomycetes</taxon>
        <taxon>Micromonosporales</taxon>
        <taxon>Micromonosporaceae</taxon>
        <taxon>Actinoplanes</taxon>
    </lineage>
</organism>
<keyword evidence="2" id="KW-0732">Signal</keyword>
<comment type="caution">
    <text evidence="4">The sequence shown here is derived from an EMBL/GenBank/DDBJ whole genome shotgun (WGS) entry which is preliminary data.</text>
</comment>